<keyword evidence="4" id="KW-0238">DNA-binding</keyword>
<dbReference type="GO" id="GO:0006355">
    <property type="term" value="P:regulation of DNA-templated transcription"/>
    <property type="evidence" value="ECO:0007669"/>
    <property type="project" value="TreeGrafter"/>
</dbReference>
<gene>
    <name evidence="8" type="ORF">EV696_101171</name>
</gene>
<keyword evidence="2" id="KW-0902">Two-component regulatory system</keyword>
<dbReference type="OrthoDB" id="9784719at2"/>
<dbReference type="GO" id="GO:0000156">
    <property type="term" value="F:phosphorelay response regulator activity"/>
    <property type="evidence" value="ECO:0007669"/>
    <property type="project" value="TreeGrafter"/>
</dbReference>
<accession>A0A4R6UVF2</accession>
<dbReference type="PROSITE" id="PS50110">
    <property type="entry name" value="RESPONSE_REGULATORY"/>
    <property type="match status" value="1"/>
</dbReference>
<evidence type="ECO:0000256" key="5">
    <source>
        <dbReference type="ARBA" id="ARBA00023163"/>
    </source>
</evidence>
<keyword evidence="1 6" id="KW-0597">Phosphoprotein</keyword>
<dbReference type="GO" id="GO:0032993">
    <property type="term" value="C:protein-DNA complex"/>
    <property type="evidence" value="ECO:0007669"/>
    <property type="project" value="TreeGrafter"/>
</dbReference>
<evidence type="ECO:0000256" key="3">
    <source>
        <dbReference type="ARBA" id="ARBA00023015"/>
    </source>
</evidence>
<dbReference type="AlphaFoldDB" id="A0A4R6UVF2"/>
<reference evidence="8 9" key="1">
    <citation type="submission" date="2019-03" db="EMBL/GenBank/DDBJ databases">
        <title>Genomic Encyclopedia of Type Strains, Phase IV (KMG-IV): sequencing the most valuable type-strain genomes for metagenomic binning, comparative biology and taxonomic classification.</title>
        <authorList>
            <person name="Goeker M."/>
        </authorList>
    </citation>
    <scope>NUCLEOTIDE SEQUENCE [LARGE SCALE GENOMIC DNA]</scope>
    <source>
        <strain evidence="8 9">DSM 103792</strain>
    </source>
</reference>
<keyword evidence="3" id="KW-0805">Transcription regulation</keyword>
<evidence type="ECO:0000259" key="7">
    <source>
        <dbReference type="PROSITE" id="PS50110"/>
    </source>
</evidence>
<evidence type="ECO:0000256" key="2">
    <source>
        <dbReference type="ARBA" id="ARBA00023012"/>
    </source>
</evidence>
<dbReference type="SMART" id="SM00448">
    <property type="entry name" value="REC"/>
    <property type="match status" value="1"/>
</dbReference>
<keyword evidence="9" id="KW-1185">Reference proteome</keyword>
<dbReference type="Gene3D" id="3.40.50.2300">
    <property type="match status" value="1"/>
</dbReference>
<dbReference type="InterPro" id="IPR001789">
    <property type="entry name" value="Sig_transdc_resp-reg_receiver"/>
</dbReference>
<feature type="modified residue" description="4-aspartylphosphate" evidence="6">
    <location>
        <position position="54"/>
    </location>
</feature>
<dbReference type="GO" id="GO:0000976">
    <property type="term" value="F:transcription cis-regulatory region binding"/>
    <property type="evidence" value="ECO:0007669"/>
    <property type="project" value="TreeGrafter"/>
</dbReference>
<dbReference type="Proteomes" id="UP000295375">
    <property type="component" value="Unassembled WGS sequence"/>
</dbReference>
<dbReference type="GO" id="GO:0005829">
    <property type="term" value="C:cytosol"/>
    <property type="evidence" value="ECO:0007669"/>
    <property type="project" value="TreeGrafter"/>
</dbReference>
<name>A0A4R6UVF2_9GAMM</name>
<feature type="domain" description="Response regulatory" evidence="7">
    <location>
        <begin position="5"/>
        <end position="121"/>
    </location>
</feature>
<proteinExistence type="predicted"/>
<evidence type="ECO:0000256" key="6">
    <source>
        <dbReference type="PROSITE-ProRule" id="PRU00169"/>
    </source>
</evidence>
<evidence type="ECO:0000256" key="4">
    <source>
        <dbReference type="ARBA" id="ARBA00023125"/>
    </source>
</evidence>
<dbReference type="SUPFAM" id="SSF52172">
    <property type="entry name" value="CheY-like"/>
    <property type="match status" value="1"/>
</dbReference>
<organism evidence="8 9">
    <name type="scientific">Permianibacter aggregans</name>
    <dbReference type="NCBI Taxonomy" id="1510150"/>
    <lineage>
        <taxon>Bacteria</taxon>
        <taxon>Pseudomonadati</taxon>
        <taxon>Pseudomonadota</taxon>
        <taxon>Gammaproteobacteria</taxon>
        <taxon>Pseudomonadales</taxon>
        <taxon>Pseudomonadaceae</taxon>
        <taxon>Permianibacter</taxon>
    </lineage>
</organism>
<dbReference type="PANTHER" id="PTHR48111:SF1">
    <property type="entry name" value="TWO-COMPONENT RESPONSE REGULATOR ORR33"/>
    <property type="match status" value="1"/>
</dbReference>
<dbReference type="EMBL" id="SNYM01000001">
    <property type="protein sequence ID" value="TDQ51201.1"/>
    <property type="molecule type" value="Genomic_DNA"/>
</dbReference>
<comment type="caution">
    <text evidence="8">The sequence shown here is derived from an EMBL/GenBank/DDBJ whole genome shotgun (WGS) entry which is preliminary data.</text>
</comment>
<dbReference type="Pfam" id="PF00072">
    <property type="entry name" value="Response_reg"/>
    <property type="match status" value="1"/>
</dbReference>
<sequence length="129" mass="14358">MLAPRILVLDDEPIIRMSLAAYLEDEGYQVLEAATAEHALQLLDQHDIALAIVDIRLPGIDGAEFIRYACNKDAALKFIIHTGSMEFRLDESLRRLGLRTSDIFCKPVKDLSGLAASIGQRLVYNVQFA</sequence>
<dbReference type="InterPro" id="IPR011006">
    <property type="entry name" value="CheY-like_superfamily"/>
</dbReference>
<evidence type="ECO:0000256" key="1">
    <source>
        <dbReference type="ARBA" id="ARBA00022553"/>
    </source>
</evidence>
<protein>
    <submittedName>
        <fullName evidence="8">Response regulator receiver domain-containing protein</fullName>
    </submittedName>
</protein>
<evidence type="ECO:0000313" key="9">
    <source>
        <dbReference type="Proteomes" id="UP000295375"/>
    </source>
</evidence>
<dbReference type="InterPro" id="IPR039420">
    <property type="entry name" value="WalR-like"/>
</dbReference>
<dbReference type="PANTHER" id="PTHR48111">
    <property type="entry name" value="REGULATOR OF RPOS"/>
    <property type="match status" value="1"/>
</dbReference>
<evidence type="ECO:0000313" key="8">
    <source>
        <dbReference type="EMBL" id="TDQ51201.1"/>
    </source>
</evidence>
<keyword evidence="5" id="KW-0804">Transcription</keyword>
<dbReference type="RefSeq" id="WP_133587053.1">
    <property type="nucleotide sequence ID" value="NZ_CP037953.1"/>
</dbReference>